<dbReference type="Pfam" id="PF02878">
    <property type="entry name" value="PGM_PMM_I"/>
    <property type="match status" value="1"/>
</dbReference>
<sequence length="570" mass="62121">MRADDRFRRWLTDTSLSMQERRRLYRLADNKEAFLRAFGEPLTLQKGRLIGKLGDGPAHINDRTVRWVAAAIASHLTDRGIDKGLVILGGEVRLQTDDFIEAIADQLAVYGHHVAIWQDPIPAGVLSWAIRYARADAGLYIGADAAGAEMNGVICYSAQGAPVHSQEADRLAKRYQTYLNGQDPKPVTDLAASDRADRRQLVEPQMGDLYLADLLYGEGLLKDHKADDTPLSILYTALHGSGGNFIPDALNELGFQDFREVDAQAQPDGSFPDMVRPNPSDPQALEEASRLGYVMGTDLILASDPPARRIGCAVRHKGDFVLLTPEQITALLIDQLPKLLPQPTNGVIAAPLNASPFAKRVALSRGFQVREATDGMAAIGQTARETVRDGGKLFLAYDDGAISGGNLNREGDAVFTAAALALAAQRLKAFGHTLVDQLNLLYGAFGYWTDRHFYMDPAGALPADLTARTLKNLADMPPQDIFGRKIKVLIDYTHGSFWLQPAPLLQYCFADGSQVTVYADTAARRLTCQIHCLSPNHDTARQAAETLAGRLRQALKVAAETAKASRSDKA</sequence>
<reference evidence="7 8" key="1">
    <citation type="submission" date="2016-10" db="EMBL/GenBank/DDBJ databases">
        <authorList>
            <person name="de Groot N.N."/>
        </authorList>
    </citation>
    <scope>NUCLEOTIDE SEQUENCE [LARGE SCALE GENOMIC DNA]</scope>
    <source>
        <strain evidence="7 8">DSM 20475</strain>
    </source>
</reference>
<gene>
    <name evidence="7" type="ORF">SAMN04489866_10222</name>
</gene>
<comment type="similarity">
    <text evidence="1">Belongs to the phosphohexose mutase family.</text>
</comment>
<evidence type="ECO:0000256" key="2">
    <source>
        <dbReference type="ARBA" id="ARBA00022723"/>
    </source>
</evidence>
<protein>
    <submittedName>
        <fullName evidence="7">Phosphomannomutase</fullName>
    </submittedName>
</protein>
<dbReference type="PANTHER" id="PTHR45745">
    <property type="entry name" value="PHOSPHOMANNOMUTASE 45A"/>
    <property type="match status" value="1"/>
</dbReference>
<dbReference type="AlphaFoldDB" id="A0A1G6T190"/>
<evidence type="ECO:0000256" key="3">
    <source>
        <dbReference type="ARBA" id="ARBA00022842"/>
    </source>
</evidence>
<evidence type="ECO:0000259" key="5">
    <source>
        <dbReference type="Pfam" id="PF02878"/>
    </source>
</evidence>
<dbReference type="Pfam" id="PF02879">
    <property type="entry name" value="PGM_PMM_II"/>
    <property type="match status" value="1"/>
</dbReference>
<dbReference type="RefSeq" id="WP_159427942.1">
    <property type="nucleotide sequence ID" value="NZ_FNAF01000002.1"/>
</dbReference>
<dbReference type="STRING" id="2741.SAMN04489866_10222"/>
<dbReference type="Gene3D" id="3.40.120.10">
    <property type="entry name" value="Alpha-D-Glucose-1,6-Bisphosphate, subunit A, domain 3"/>
    <property type="match status" value="3"/>
</dbReference>
<dbReference type="SUPFAM" id="SSF53738">
    <property type="entry name" value="Phosphoglucomutase, first 3 domains"/>
    <property type="match status" value="3"/>
</dbReference>
<evidence type="ECO:0000313" key="8">
    <source>
        <dbReference type="Proteomes" id="UP000198995"/>
    </source>
</evidence>
<feature type="domain" description="Alpha-D-phosphohexomutase alpha/beta/alpha" evidence="6">
    <location>
        <begin position="226"/>
        <end position="317"/>
    </location>
</feature>
<dbReference type="GO" id="GO:0005975">
    <property type="term" value="P:carbohydrate metabolic process"/>
    <property type="evidence" value="ECO:0007669"/>
    <property type="project" value="InterPro"/>
</dbReference>
<keyword evidence="8" id="KW-1185">Reference proteome</keyword>
<dbReference type="GO" id="GO:0046872">
    <property type="term" value="F:metal ion binding"/>
    <property type="evidence" value="ECO:0007669"/>
    <property type="project" value="UniProtKB-KW"/>
</dbReference>
<evidence type="ECO:0000259" key="6">
    <source>
        <dbReference type="Pfam" id="PF02879"/>
    </source>
</evidence>
<evidence type="ECO:0000256" key="4">
    <source>
        <dbReference type="ARBA" id="ARBA00023235"/>
    </source>
</evidence>
<accession>A0A1G6T190</accession>
<keyword evidence="2" id="KW-0479">Metal-binding</keyword>
<evidence type="ECO:0000313" key="7">
    <source>
        <dbReference type="EMBL" id="SDD22743.1"/>
    </source>
</evidence>
<dbReference type="Proteomes" id="UP000198995">
    <property type="component" value="Unassembled WGS sequence"/>
</dbReference>
<dbReference type="InterPro" id="IPR005845">
    <property type="entry name" value="A-D-PHexomutase_a/b/a-II"/>
</dbReference>
<keyword evidence="3" id="KW-0460">Magnesium</keyword>
<dbReference type="GO" id="GO:0008973">
    <property type="term" value="F:phosphopentomutase activity"/>
    <property type="evidence" value="ECO:0007669"/>
    <property type="project" value="TreeGrafter"/>
</dbReference>
<dbReference type="GO" id="GO:0006166">
    <property type="term" value="P:purine ribonucleoside salvage"/>
    <property type="evidence" value="ECO:0007669"/>
    <property type="project" value="TreeGrafter"/>
</dbReference>
<feature type="domain" description="Alpha-D-phosphohexomutase alpha/beta/alpha" evidence="5">
    <location>
        <begin position="56"/>
        <end position="178"/>
    </location>
</feature>
<dbReference type="InterPro" id="IPR005844">
    <property type="entry name" value="A-D-PHexomutase_a/b/a-I"/>
</dbReference>
<proteinExistence type="inferred from homology"/>
<name>A0A1G6T190_PEPNI</name>
<organism evidence="7 8">
    <name type="scientific">Peptococcus niger</name>
    <dbReference type="NCBI Taxonomy" id="2741"/>
    <lineage>
        <taxon>Bacteria</taxon>
        <taxon>Bacillati</taxon>
        <taxon>Bacillota</taxon>
        <taxon>Clostridia</taxon>
        <taxon>Eubacteriales</taxon>
        <taxon>Peptococcaceae</taxon>
        <taxon>Peptococcus</taxon>
    </lineage>
</organism>
<dbReference type="EMBL" id="FNAF01000002">
    <property type="protein sequence ID" value="SDD22743.1"/>
    <property type="molecule type" value="Genomic_DNA"/>
</dbReference>
<dbReference type="InterPro" id="IPR016055">
    <property type="entry name" value="A-D-PHexomutase_a/b/a-I/II/III"/>
</dbReference>
<dbReference type="OrthoDB" id="9806956at2"/>
<keyword evidence="4" id="KW-0413">Isomerase</keyword>
<evidence type="ECO:0000256" key="1">
    <source>
        <dbReference type="ARBA" id="ARBA00010231"/>
    </source>
</evidence>
<dbReference type="PANTHER" id="PTHR45745:SF1">
    <property type="entry name" value="PHOSPHOGLUCOMUTASE 2B-RELATED"/>
    <property type="match status" value="1"/>
</dbReference>